<proteinExistence type="predicted"/>
<accession>A0A495J2E4</accession>
<organism evidence="1 2">
    <name type="scientific">Mucilaginibacter gracilis</name>
    <dbReference type="NCBI Taxonomy" id="423350"/>
    <lineage>
        <taxon>Bacteria</taxon>
        <taxon>Pseudomonadati</taxon>
        <taxon>Bacteroidota</taxon>
        <taxon>Sphingobacteriia</taxon>
        <taxon>Sphingobacteriales</taxon>
        <taxon>Sphingobacteriaceae</taxon>
        <taxon>Mucilaginibacter</taxon>
    </lineage>
</organism>
<dbReference type="Proteomes" id="UP000268007">
    <property type="component" value="Unassembled WGS sequence"/>
</dbReference>
<comment type="caution">
    <text evidence="1">The sequence shown here is derived from an EMBL/GenBank/DDBJ whole genome shotgun (WGS) entry which is preliminary data.</text>
</comment>
<keyword evidence="2" id="KW-1185">Reference proteome</keyword>
<dbReference type="EMBL" id="RBKU01000001">
    <property type="protein sequence ID" value="RKR82872.1"/>
    <property type="molecule type" value="Genomic_DNA"/>
</dbReference>
<reference evidence="1 2" key="1">
    <citation type="submission" date="2018-10" db="EMBL/GenBank/DDBJ databases">
        <title>Genomic Encyclopedia of Archaeal and Bacterial Type Strains, Phase II (KMG-II): from individual species to whole genera.</title>
        <authorList>
            <person name="Goeker M."/>
        </authorList>
    </citation>
    <scope>NUCLEOTIDE SEQUENCE [LARGE SCALE GENOMIC DNA]</scope>
    <source>
        <strain evidence="1 2">DSM 18602</strain>
    </source>
</reference>
<evidence type="ECO:0000313" key="1">
    <source>
        <dbReference type="EMBL" id="RKR82872.1"/>
    </source>
</evidence>
<evidence type="ECO:0000313" key="2">
    <source>
        <dbReference type="Proteomes" id="UP000268007"/>
    </source>
</evidence>
<name>A0A495J2E4_9SPHI</name>
<protein>
    <submittedName>
        <fullName evidence="1">Uncharacterized protein</fullName>
    </submittedName>
</protein>
<gene>
    <name evidence="1" type="ORF">BDD43_3063</name>
</gene>
<sequence>MIDKDRNLSAIKKFYVKLLSFFEIFSYKATGNQSIFSRWLILQQSKIFNCKLDVSTF</sequence>
<dbReference type="AlphaFoldDB" id="A0A495J2E4"/>